<dbReference type="PANTHER" id="PTHR34874:SF1">
    <property type="entry name" value="PROTEIN YCHN"/>
    <property type="match status" value="1"/>
</dbReference>
<dbReference type="InterPro" id="IPR003787">
    <property type="entry name" value="Sulphur_relay_DsrE/F-like"/>
</dbReference>
<sequence>MEQTVTIIINELPYKNDKAWNALRLAGALLDQKVSVSLFLLEDGVDVGKEKQSIGKKKYNLEKMITSLLNRNLEVKACESCLKSCGVSKEKLITRVEISSMSALATLVKESNKVLIF</sequence>
<name>A0A1F5GBQ0_9BACT</name>
<gene>
    <name evidence="1" type="ORF">A3D04_03670</name>
</gene>
<dbReference type="Pfam" id="PF02635">
    <property type="entry name" value="DsrE"/>
    <property type="match status" value="1"/>
</dbReference>
<organism evidence="1 2">
    <name type="scientific">Candidatus Curtissbacteria bacterium RIFCSPHIGHO2_02_FULL_40_16b</name>
    <dbReference type="NCBI Taxonomy" id="1797714"/>
    <lineage>
        <taxon>Bacteria</taxon>
        <taxon>Candidatus Curtissiibacteriota</taxon>
    </lineage>
</organism>
<dbReference type="PANTHER" id="PTHR34874">
    <property type="entry name" value="PROTEIN YCHN"/>
    <property type="match status" value="1"/>
</dbReference>
<dbReference type="SUPFAM" id="SSF75169">
    <property type="entry name" value="DsrEFH-like"/>
    <property type="match status" value="1"/>
</dbReference>
<dbReference type="InterPro" id="IPR027396">
    <property type="entry name" value="DsrEFH-like"/>
</dbReference>
<dbReference type="Proteomes" id="UP000177369">
    <property type="component" value="Unassembled WGS sequence"/>
</dbReference>
<accession>A0A1F5GBQ0</accession>
<dbReference type="STRING" id="1797714.A3D04_03670"/>
<dbReference type="GO" id="GO:0005829">
    <property type="term" value="C:cytosol"/>
    <property type="evidence" value="ECO:0007669"/>
    <property type="project" value="TreeGrafter"/>
</dbReference>
<evidence type="ECO:0000313" key="1">
    <source>
        <dbReference type="EMBL" id="OGD89291.1"/>
    </source>
</evidence>
<protein>
    <submittedName>
        <fullName evidence="1">Uncharacterized protein</fullName>
    </submittedName>
</protein>
<dbReference type="Gene3D" id="3.40.1260.10">
    <property type="entry name" value="DsrEFH-like"/>
    <property type="match status" value="1"/>
</dbReference>
<evidence type="ECO:0000313" key="2">
    <source>
        <dbReference type="Proteomes" id="UP000177369"/>
    </source>
</evidence>
<dbReference type="EMBL" id="MFBD01000007">
    <property type="protein sequence ID" value="OGD89291.1"/>
    <property type="molecule type" value="Genomic_DNA"/>
</dbReference>
<dbReference type="AlphaFoldDB" id="A0A1F5GBQ0"/>
<reference evidence="1 2" key="1">
    <citation type="journal article" date="2016" name="Nat. Commun.">
        <title>Thousands of microbial genomes shed light on interconnected biogeochemical processes in an aquifer system.</title>
        <authorList>
            <person name="Anantharaman K."/>
            <person name="Brown C.T."/>
            <person name="Hug L.A."/>
            <person name="Sharon I."/>
            <person name="Castelle C.J."/>
            <person name="Probst A.J."/>
            <person name="Thomas B.C."/>
            <person name="Singh A."/>
            <person name="Wilkins M.J."/>
            <person name="Karaoz U."/>
            <person name="Brodie E.L."/>
            <person name="Williams K.H."/>
            <person name="Hubbard S.S."/>
            <person name="Banfield J.F."/>
        </authorList>
    </citation>
    <scope>NUCLEOTIDE SEQUENCE [LARGE SCALE GENOMIC DNA]</scope>
</reference>
<proteinExistence type="predicted"/>
<comment type="caution">
    <text evidence="1">The sequence shown here is derived from an EMBL/GenBank/DDBJ whole genome shotgun (WGS) entry which is preliminary data.</text>
</comment>